<dbReference type="EMBL" id="JAVXUP010000760">
    <property type="protein sequence ID" value="KAK3021428.1"/>
    <property type="molecule type" value="Genomic_DNA"/>
</dbReference>
<comment type="caution">
    <text evidence="6">The sequence shown here is derived from an EMBL/GenBank/DDBJ whole genome shotgun (WGS) entry which is preliminary data.</text>
</comment>
<keyword evidence="4" id="KW-0067">ATP-binding</keyword>
<evidence type="ECO:0000256" key="4">
    <source>
        <dbReference type="ARBA" id="ARBA00022840"/>
    </source>
</evidence>
<gene>
    <name evidence="6" type="ORF">RJ639_046008</name>
</gene>
<evidence type="ECO:0000313" key="6">
    <source>
        <dbReference type="EMBL" id="KAK3021428.1"/>
    </source>
</evidence>
<dbReference type="InterPro" id="IPR038005">
    <property type="entry name" value="RX-like_CC"/>
</dbReference>
<keyword evidence="3" id="KW-0611">Plant defense</keyword>
<protein>
    <recommendedName>
        <fullName evidence="5">Disease resistance N-terminal domain-containing protein</fullName>
    </recommendedName>
</protein>
<dbReference type="CDD" id="cd14798">
    <property type="entry name" value="RX-CC_like"/>
    <property type="match status" value="1"/>
</dbReference>
<dbReference type="AlphaFoldDB" id="A0AA88W8B1"/>
<proteinExistence type="predicted"/>
<evidence type="ECO:0000313" key="7">
    <source>
        <dbReference type="Proteomes" id="UP001188597"/>
    </source>
</evidence>
<sequence>MVLDQGYPSGVRAELERVAAFLATADPQEVNDPLLKVWIEQVRHVAHDIDDALHELIPLRLSDYHGNLRFNGSVHRMFCHILSLVTRHQLASDIQSIKSRM</sequence>
<evidence type="ECO:0000259" key="5">
    <source>
        <dbReference type="Pfam" id="PF18052"/>
    </source>
</evidence>
<dbReference type="Gene3D" id="1.20.5.4130">
    <property type="match status" value="1"/>
</dbReference>
<dbReference type="Pfam" id="PF18052">
    <property type="entry name" value="Rx_N"/>
    <property type="match status" value="1"/>
</dbReference>
<keyword evidence="2" id="KW-0547">Nucleotide-binding</keyword>
<accession>A0AA88W8B1</accession>
<evidence type="ECO:0000256" key="1">
    <source>
        <dbReference type="ARBA" id="ARBA00022737"/>
    </source>
</evidence>
<reference evidence="6" key="1">
    <citation type="submission" date="2022-12" db="EMBL/GenBank/DDBJ databases">
        <title>Draft genome assemblies for two species of Escallonia (Escalloniales).</title>
        <authorList>
            <person name="Chanderbali A."/>
            <person name="Dervinis C."/>
            <person name="Anghel I."/>
            <person name="Soltis D."/>
            <person name="Soltis P."/>
            <person name="Zapata F."/>
        </authorList>
    </citation>
    <scope>NUCLEOTIDE SEQUENCE</scope>
    <source>
        <strain evidence="6">UCBG64.0493</strain>
        <tissue evidence="6">Leaf</tissue>
    </source>
</reference>
<name>A0AA88W8B1_9ASTE</name>
<dbReference type="GO" id="GO:0005524">
    <property type="term" value="F:ATP binding"/>
    <property type="evidence" value="ECO:0007669"/>
    <property type="project" value="UniProtKB-KW"/>
</dbReference>
<dbReference type="Proteomes" id="UP001188597">
    <property type="component" value="Unassembled WGS sequence"/>
</dbReference>
<evidence type="ECO:0000256" key="3">
    <source>
        <dbReference type="ARBA" id="ARBA00022821"/>
    </source>
</evidence>
<keyword evidence="7" id="KW-1185">Reference proteome</keyword>
<organism evidence="6 7">
    <name type="scientific">Escallonia herrerae</name>
    <dbReference type="NCBI Taxonomy" id="1293975"/>
    <lineage>
        <taxon>Eukaryota</taxon>
        <taxon>Viridiplantae</taxon>
        <taxon>Streptophyta</taxon>
        <taxon>Embryophyta</taxon>
        <taxon>Tracheophyta</taxon>
        <taxon>Spermatophyta</taxon>
        <taxon>Magnoliopsida</taxon>
        <taxon>eudicotyledons</taxon>
        <taxon>Gunneridae</taxon>
        <taxon>Pentapetalae</taxon>
        <taxon>asterids</taxon>
        <taxon>campanulids</taxon>
        <taxon>Escalloniales</taxon>
        <taxon>Escalloniaceae</taxon>
        <taxon>Escallonia</taxon>
    </lineage>
</organism>
<dbReference type="GO" id="GO:0006952">
    <property type="term" value="P:defense response"/>
    <property type="evidence" value="ECO:0007669"/>
    <property type="project" value="UniProtKB-KW"/>
</dbReference>
<dbReference type="InterPro" id="IPR041118">
    <property type="entry name" value="Rx_N"/>
</dbReference>
<evidence type="ECO:0000256" key="2">
    <source>
        <dbReference type="ARBA" id="ARBA00022741"/>
    </source>
</evidence>
<keyword evidence="1" id="KW-0677">Repeat</keyword>
<feature type="domain" description="Disease resistance N-terminal" evidence="5">
    <location>
        <begin position="12"/>
        <end position="57"/>
    </location>
</feature>